<dbReference type="EMBL" id="BMAT01007823">
    <property type="protein sequence ID" value="GFR72246.1"/>
    <property type="molecule type" value="Genomic_DNA"/>
</dbReference>
<dbReference type="CDD" id="cd00054">
    <property type="entry name" value="EGF_CA"/>
    <property type="match status" value="1"/>
</dbReference>
<proteinExistence type="predicted"/>
<name>A0AAV4FIN9_9GAST</name>
<keyword evidence="4" id="KW-0245">EGF-like domain</keyword>
<gene>
    <name evidence="7" type="ORF">ElyMa_003835300</name>
</gene>
<dbReference type="InterPro" id="IPR000859">
    <property type="entry name" value="CUB_dom"/>
</dbReference>
<dbReference type="PROSITE" id="PS50026">
    <property type="entry name" value="EGF_3"/>
    <property type="match status" value="2"/>
</dbReference>
<feature type="domain" description="EGF-like" evidence="6">
    <location>
        <begin position="47"/>
        <end position="84"/>
    </location>
</feature>
<dbReference type="InterPro" id="IPR000742">
    <property type="entry name" value="EGF"/>
</dbReference>
<dbReference type="AlphaFoldDB" id="A0AAV4FIN9"/>
<evidence type="ECO:0000313" key="7">
    <source>
        <dbReference type="EMBL" id="GFR72246.1"/>
    </source>
</evidence>
<accession>A0AAV4FIN9</accession>
<dbReference type="Gene3D" id="2.10.25.10">
    <property type="entry name" value="Laminin"/>
    <property type="match status" value="2"/>
</dbReference>
<feature type="disulfide bond" evidence="3">
    <location>
        <begin position="165"/>
        <end position="192"/>
    </location>
</feature>
<evidence type="ECO:0000256" key="1">
    <source>
        <dbReference type="ARBA" id="ARBA00022737"/>
    </source>
</evidence>
<comment type="caution">
    <text evidence="7">The sequence shown here is derived from an EMBL/GenBank/DDBJ whole genome shotgun (WGS) entry which is preliminary data.</text>
</comment>
<dbReference type="Gene3D" id="2.60.120.290">
    <property type="entry name" value="Spermadhesin, CUB domain"/>
    <property type="match status" value="3"/>
</dbReference>
<dbReference type="InterPro" id="IPR035914">
    <property type="entry name" value="Sperma_CUB_dom_sf"/>
</dbReference>
<dbReference type="FunFam" id="2.60.120.290:FF:000013">
    <property type="entry name" value="Membrane frizzled-related protein"/>
    <property type="match status" value="1"/>
</dbReference>
<protein>
    <recommendedName>
        <fullName evidence="9">Cubilin</fullName>
    </recommendedName>
</protein>
<dbReference type="SUPFAM" id="SSF49854">
    <property type="entry name" value="Spermadhesin, CUB domain"/>
    <property type="match status" value="3"/>
</dbReference>
<evidence type="ECO:0000256" key="2">
    <source>
        <dbReference type="ARBA" id="ARBA00023157"/>
    </source>
</evidence>
<keyword evidence="2 4" id="KW-1015">Disulfide bond</keyword>
<dbReference type="SMART" id="SM00042">
    <property type="entry name" value="CUB"/>
    <property type="match status" value="2"/>
</dbReference>
<dbReference type="PROSITE" id="PS01186">
    <property type="entry name" value="EGF_2"/>
    <property type="match status" value="2"/>
</dbReference>
<reference evidence="7 8" key="1">
    <citation type="journal article" date="2021" name="Elife">
        <title>Chloroplast acquisition without the gene transfer in kleptoplastic sea slugs, Plakobranchus ocellatus.</title>
        <authorList>
            <person name="Maeda T."/>
            <person name="Takahashi S."/>
            <person name="Yoshida T."/>
            <person name="Shimamura S."/>
            <person name="Takaki Y."/>
            <person name="Nagai Y."/>
            <person name="Toyoda A."/>
            <person name="Suzuki Y."/>
            <person name="Arimoto A."/>
            <person name="Ishii H."/>
            <person name="Satoh N."/>
            <person name="Nishiyama T."/>
            <person name="Hasebe M."/>
            <person name="Maruyama T."/>
            <person name="Minagawa J."/>
            <person name="Obokata J."/>
            <person name="Shigenobu S."/>
        </authorList>
    </citation>
    <scope>NUCLEOTIDE SEQUENCE [LARGE SCALE GENOMIC DNA]</scope>
</reference>
<sequence length="513" mass="57425">MGLCYFNNGGCNSLATCSESAGNVQCACPKGYSGDAIGEMGCISNSKIGGCYYNPCLNGGTCEPSGTHKFRCTCAAGFHGFTCAQPRNPCEDVQCQNDGVCKASKDMKYALCSCKPGFTGFSCELQEQVPELTSTYNEIHLWFRSDHSGGSQGFSFEWTSRTPECGGDFRLVDRGEIKSPGYPQQYSPHRDCVWTVFVNPGSRVSFTLPNLDLGKDSTCNGNFLEILDGQTERHPVLRKWCTSISAHTIHTSGPFAFVRFHSSKTRSGRRFKITFKADSGRPRAIFEVETLTLSVDITGTQRESAMPKQKRIIGPETDGPETSLGYEICIRDGGDQTADTIEDRFCKIPGTLKSTNHEMLIEMHTDSAMKGQGFQASYKTGCGGHYNSGRYFEHFRSPDYPYPYNHNQVCIYTFTTSKDRSVYLIPFIRFYTASTTSCKYDYLEFFDGKDIHSPHIPPKVCHYHRPLVVYSTSPSLTVKFQSDASNNSMTFFMLHRSERSMYKNCLFMDEFCF</sequence>
<dbReference type="PANTHER" id="PTHR24251">
    <property type="entry name" value="OVOCHYMASE-RELATED"/>
    <property type="match status" value="1"/>
</dbReference>
<organism evidence="7 8">
    <name type="scientific">Elysia marginata</name>
    <dbReference type="NCBI Taxonomy" id="1093978"/>
    <lineage>
        <taxon>Eukaryota</taxon>
        <taxon>Metazoa</taxon>
        <taxon>Spiralia</taxon>
        <taxon>Lophotrochozoa</taxon>
        <taxon>Mollusca</taxon>
        <taxon>Gastropoda</taxon>
        <taxon>Heterobranchia</taxon>
        <taxon>Euthyneura</taxon>
        <taxon>Panpulmonata</taxon>
        <taxon>Sacoglossa</taxon>
        <taxon>Placobranchoidea</taxon>
        <taxon>Plakobranchidae</taxon>
        <taxon>Elysia</taxon>
    </lineage>
</organism>
<dbReference type="Pfam" id="PF00008">
    <property type="entry name" value="EGF"/>
    <property type="match status" value="1"/>
</dbReference>
<evidence type="ECO:0000259" key="5">
    <source>
        <dbReference type="PROSITE" id="PS01180"/>
    </source>
</evidence>
<evidence type="ECO:0000256" key="4">
    <source>
        <dbReference type="PROSITE-ProRule" id="PRU00076"/>
    </source>
</evidence>
<evidence type="ECO:0000259" key="6">
    <source>
        <dbReference type="PROSITE" id="PS50026"/>
    </source>
</evidence>
<feature type="domain" description="CUB" evidence="5">
    <location>
        <begin position="382"/>
        <end position="498"/>
    </location>
</feature>
<feature type="domain" description="CUB" evidence="5">
    <location>
        <begin position="165"/>
        <end position="278"/>
    </location>
</feature>
<comment type="caution">
    <text evidence="4">Lacks conserved residue(s) required for the propagation of feature annotation.</text>
</comment>
<feature type="disulfide bond" evidence="4">
    <location>
        <begin position="74"/>
        <end position="83"/>
    </location>
</feature>
<evidence type="ECO:0008006" key="9">
    <source>
        <dbReference type="Google" id="ProtNLM"/>
    </source>
</evidence>
<keyword evidence="1" id="KW-0677">Repeat</keyword>
<dbReference type="CDD" id="cd00041">
    <property type="entry name" value="CUB"/>
    <property type="match status" value="2"/>
</dbReference>
<feature type="disulfide bond" evidence="4">
    <location>
        <begin position="114"/>
        <end position="123"/>
    </location>
</feature>
<evidence type="ECO:0000313" key="8">
    <source>
        <dbReference type="Proteomes" id="UP000762676"/>
    </source>
</evidence>
<dbReference type="Pfam" id="PF00431">
    <property type="entry name" value="CUB"/>
    <property type="match status" value="3"/>
</dbReference>
<dbReference type="Proteomes" id="UP000762676">
    <property type="component" value="Unassembled WGS sequence"/>
</dbReference>
<dbReference type="SUPFAM" id="SSF57196">
    <property type="entry name" value="EGF/Laminin"/>
    <property type="match status" value="2"/>
</dbReference>
<dbReference type="SMART" id="SM00181">
    <property type="entry name" value="EGF"/>
    <property type="match status" value="3"/>
</dbReference>
<feature type="domain" description="EGF-like" evidence="6">
    <location>
        <begin position="86"/>
        <end position="124"/>
    </location>
</feature>
<dbReference type="PROSITE" id="PS00022">
    <property type="entry name" value="EGF_1"/>
    <property type="match status" value="2"/>
</dbReference>
<feature type="disulfide bond" evidence="4">
    <location>
        <begin position="95"/>
        <end position="112"/>
    </location>
</feature>
<dbReference type="PROSITE" id="PS01180">
    <property type="entry name" value="CUB"/>
    <property type="match status" value="2"/>
</dbReference>
<evidence type="ECO:0000256" key="3">
    <source>
        <dbReference type="PROSITE-ProRule" id="PRU00059"/>
    </source>
</evidence>
<keyword evidence="8" id="KW-1185">Reference proteome</keyword>